<evidence type="ECO:0000313" key="2">
    <source>
        <dbReference type="Proteomes" id="UP000019486"/>
    </source>
</evidence>
<dbReference type="EMBL" id="AVFL01000045">
    <property type="protein sequence ID" value="EWY36350.1"/>
    <property type="molecule type" value="Genomic_DNA"/>
</dbReference>
<comment type="caution">
    <text evidence="1">The sequence shown here is derived from an EMBL/GenBank/DDBJ whole genome shotgun (WGS) entry which is preliminary data.</text>
</comment>
<evidence type="ECO:0000313" key="1">
    <source>
        <dbReference type="EMBL" id="EWY36350.1"/>
    </source>
</evidence>
<dbReference type="OrthoDB" id="8548296at2"/>
<accession>W9GR22</accession>
<name>W9GR22_9PROT</name>
<evidence type="ECO:0008006" key="3">
    <source>
        <dbReference type="Google" id="ProtNLM"/>
    </source>
</evidence>
<sequence length="102" mass="11257">MAYSQTRSRTQESAEDAISALTERFDQFVEQFGDTAQTTGKAVSERFDSGRQQVEDAAERGYRDVRRQTQRGVENVSGQIEKNPLSSVVVAFAAGILIGKLL</sequence>
<proteinExistence type="predicted"/>
<protein>
    <recommendedName>
        <fullName evidence="3">DUF883 domain-containing protein</fullName>
    </recommendedName>
</protein>
<dbReference type="Gene3D" id="1.10.287.700">
    <property type="entry name" value="Helix hairpin bin"/>
    <property type="match status" value="1"/>
</dbReference>
<organism evidence="1 2">
    <name type="scientific">Skermanella stibiiresistens SB22</name>
    <dbReference type="NCBI Taxonomy" id="1385369"/>
    <lineage>
        <taxon>Bacteria</taxon>
        <taxon>Pseudomonadati</taxon>
        <taxon>Pseudomonadota</taxon>
        <taxon>Alphaproteobacteria</taxon>
        <taxon>Rhodospirillales</taxon>
        <taxon>Azospirillaceae</taxon>
        <taxon>Skermanella</taxon>
    </lineage>
</organism>
<dbReference type="PANTHER" id="PTHR35893:SF3">
    <property type="entry name" value="INNER MEMBRANE PROTEIN"/>
    <property type="match status" value="1"/>
</dbReference>
<dbReference type="InterPro" id="IPR010279">
    <property type="entry name" value="YqjD/ElaB"/>
</dbReference>
<keyword evidence="2" id="KW-1185">Reference proteome</keyword>
<dbReference type="Proteomes" id="UP000019486">
    <property type="component" value="Unassembled WGS sequence"/>
</dbReference>
<gene>
    <name evidence="1" type="ORF">N825_26125</name>
</gene>
<dbReference type="AlphaFoldDB" id="W9GR22"/>
<dbReference type="STRING" id="1385369.N825_26125"/>
<dbReference type="PANTHER" id="PTHR35893">
    <property type="entry name" value="INNER MEMBRANE PROTEIN-RELATED"/>
    <property type="match status" value="1"/>
</dbReference>
<dbReference type="RefSeq" id="WP_037460823.1">
    <property type="nucleotide sequence ID" value="NZ_AVFL01000045.1"/>
</dbReference>
<reference evidence="1 2" key="1">
    <citation type="submission" date="2013-08" db="EMBL/GenBank/DDBJ databases">
        <title>The genome sequence of Skermanella stibiiresistens.</title>
        <authorList>
            <person name="Zhu W."/>
            <person name="Wang G."/>
        </authorList>
    </citation>
    <scope>NUCLEOTIDE SEQUENCE [LARGE SCALE GENOMIC DNA]</scope>
    <source>
        <strain evidence="1 2">SB22</strain>
    </source>
</reference>
<dbReference type="GO" id="GO:0043022">
    <property type="term" value="F:ribosome binding"/>
    <property type="evidence" value="ECO:0007669"/>
    <property type="project" value="InterPro"/>
</dbReference>